<accession>A0A0F6W4H1</accession>
<dbReference type="PANTHER" id="PTHR32305:SF15">
    <property type="entry name" value="PROTEIN RHSA-RELATED"/>
    <property type="match status" value="1"/>
</dbReference>
<dbReference type="AlphaFoldDB" id="A0A0F6W4H1"/>
<evidence type="ECO:0000256" key="2">
    <source>
        <dbReference type="SAM" id="MobiDB-lite"/>
    </source>
</evidence>
<dbReference type="RefSeq" id="WP_053234538.1">
    <property type="nucleotide sequence ID" value="NZ_CP011125.1"/>
</dbReference>
<gene>
    <name evidence="4" type="ORF">DB32_004405</name>
</gene>
<dbReference type="STRING" id="927083.DB32_004405"/>
<keyword evidence="5" id="KW-1185">Reference proteome</keyword>
<evidence type="ECO:0000259" key="3">
    <source>
        <dbReference type="Pfam" id="PF25023"/>
    </source>
</evidence>
<dbReference type="InterPro" id="IPR056823">
    <property type="entry name" value="TEN-like_YD-shell"/>
</dbReference>
<sequence>MRSRTDALVGDELEFQYDLEDRLRAVIANGDVVGEYRYDYADNLLETPQREFHPTGLHRLGEVSYDDRGRATGTPDNPYIDWTYFDLPRYVDVWGQGKTFYRYTASGSRAQAWHDDGSRTDYVGQLYELQHGRDGDERQVVRIYAEGELIAERHSTKELGNALFYVHSDHLGSVESVTDESGNVVERYRYEPFGAREHRIDQAADDTDFSAGFTGHEHDDTGLINARGRVYDPRSGRFLTPDPLIRSPYNRQSLNAYSYVENRPLTWTDPSGLVPCCDPFGNCYDSDVALFGSLAFGAIGAAIDSLSRGSSHDPGSGSFEREGLSSGSGSRATRPVQSSPSRVVDGQGAATSSAAVTRSASRTVVPAGAPPAAGYASGSERQVRDPWLDAANWLDSHGVDDFAAGAGDFLSFGLTRRFRDLTGDSAVVDTTSAAYGRGEVAGVLVSLPGAVRGIVGLGRAGLRGLAGMRAASASMPRVTGAFAEGARGAGEGLGRLAGRSIRVTERGLAIVERHLATFEAFEANAAMVNRLRGALSSGGMVQGADAVFYLHEISEATMVARGTAQLVAHEAALAKYQVHAFSVYHASVVAAMPQHFNLAWRAFWGL</sequence>
<dbReference type="EMBL" id="CP011125">
    <property type="protein sequence ID" value="AKF07256.1"/>
    <property type="molecule type" value="Genomic_DNA"/>
</dbReference>
<name>A0A0F6W4H1_9BACT</name>
<dbReference type="NCBIfam" id="TIGR03696">
    <property type="entry name" value="Rhs_assc_core"/>
    <property type="match status" value="1"/>
</dbReference>
<dbReference type="InterPro" id="IPR050708">
    <property type="entry name" value="T6SS_VgrG/RHS"/>
</dbReference>
<evidence type="ECO:0000313" key="4">
    <source>
        <dbReference type="EMBL" id="AKF07256.1"/>
    </source>
</evidence>
<feature type="domain" description="Teneurin-like YD-shell" evidence="3">
    <location>
        <begin position="139"/>
        <end position="264"/>
    </location>
</feature>
<organism evidence="4 5">
    <name type="scientific">Sandaracinus amylolyticus</name>
    <dbReference type="NCBI Taxonomy" id="927083"/>
    <lineage>
        <taxon>Bacteria</taxon>
        <taxon>Pseudomonadati</taxon>
        <taxon>Myxococcota</taxon>
        <taxon>Polyangia</taxon>
        <taxon>Polyangiales</taxon>
        <taxon>Sandaracinaceae</taxon>
        <taxon>Sandaracinus</taxon>
    </lineage>
</organism>
<evidence type="ECO:0000256" key="1">
    <source>
        <dbReference type="ARBA" id="ARBA00022737"/>
    </source>
</evidence>
<dbReference type="Gene3D" id="2.180.10.10">
    <property type="entry name" value="RHS repeat-associated core"/>
    <property type="match status" value="1"/>
</dbReference>
<dbReference type="InterPro" id="IPR022385">
    <property type="entry name" value="Rhs_assc_core"/>
</dbReference>
<evidence type="ECO:0000313" key="5">
    <source>
        <dbReference type="Proteomes" id="UP000034883"/>
    </source>
</evidence>
<dbReference type="Pfam" id="PF25023">
    <property type="entry name" value="TEN_YD-shell"/>
    <property type="match status" value="1"/>
</dbReference>
<proteinExistence type="predicted"/>
<keyword evidence="1" id="KW-0677">Repeat</keyword>
<dbReference type="Proteomes" id="UP000034883">
    <property type="component" value="Chromosome"/>
</dbReference>
<dbReference type="PANTHER" id="PTHR32305">
    <property type="match status" value="1"/>
</dbReference>
<protein>
    <submittedName>
        <fullName evidence="4">Rhs family protein</fullName>
    </submittedName>
</protein>
<dbReference type="KEGG" id="samy:DB32_004405"/>
<reference evidence="4 5" key="1">
    <citation type="submission" date="2015-03" db="EMBL/GenBank/DDBJ databases">
        <title>Genome assembly of Sandaracinus amylolyticus DSM 53668.</title>
        <authorList>
            <person name="Sharma G."/>
            <person name="Subramanian S."/>
        </authorList>
    </citation>
    <scope>NUCLEOTIDE SEQUENCE [LARGE SCALE GENOMIC DNA]</scope>
    <source>
        <strain evidence="4 5">DSM 53668</strain>
    </source>
</reference>
<feature type="compositionally biased region" description="Low complexity" evidence="2">
    <location>
        <begin position="349"/>
        <end position="379"/>
    </location>
</feature>
<feature type="region of interest" description="Disordered" evidence="2">
    <location>
        <begin position="307"/>
        <end position="381"/>
    </location>
</feature>